<evidence type="ECO:0000256" key="3">
    <source>
        <dbReference type="ARBA" id="ARBA00046345"/>
    </source>
</evidence>
<dbReference type="Gene3D" id="3.40.50.1010">
    <property type="entry name" value="5'-nuclease"/>
    <property type="match status" value="1"/>
</dbReference>
<evidence type="ECO:0000313" key="6">
    <source>
        <dbReference type="Proteomes" id="UP000000845"/>
    </source>
</evidence>
<feature type="domain" description="PIN" evidence="4">
    <location>
        <begin position="3"/>
        <end position="131"/>
    </location>
</feature>
<dbReference type="GO" id="GO:0005829">
    <property type="term" value="C:cytosol"/>
    <property type="evidence" value="ECO:0007669"/>
    <property type="project" value="TreeGrafter"/>
</dbReference>
<protein>
    <submittedName>
        <fullName evidence="5">PhoH family protein</fullName>
    </submittedName>
</protein>
<keyword evidence="1" id="KW-0547">Nucleotide-binding</keyword>
<dbReference type="InterPro" id="IPR051451">
    <property type="entry name" value="PhoH2-like"/>
</dbReference>
<dbReference type="PANTHER" id="PTHR30473:SF2">
    <property type="entry name" value="PIN DOMAIN-CONTAINING PROTEIN"/>
    <property type="match status" value="1"/>
</dbReference>
<dbReference type="AlphaFoldDB" id="D1AP08"/>
<dbReference type="InterPro" id="IPR029060">
    <property type="entry name" value="PIN-like_dom_sf"/>
</dbReference>
<dbReference type="InterPro" id="IPR002716">
    <property type="entry name" value="PIN_dom"/>
</dbReference>
<dbReference type="Gene3D" id="3.40.50.300">
    <property type="entry name" value="P-loop containing nucleotide triphosphate hydrolases"/>
    <property type="match status" value="1"/>
</dbReference>
<organism evidence="5 6">
    <name type="scientific">Sebaldella termitidis (strain ATCC 33386 / NCTC 11300)</name>
    <dbReference type="NCBI Taxonomy" id="526218"/>
    <lineage>
        <taxon>Bacteria</taxon>
        <taxon>Fusobacteriati</taxon>
        <taxon>Fusobacteriota</taxon>
        <taxon>Fusobacteriia</taxon>
        <taxon>Fusobacteriales</taxon>
        <taxon>Leptotrichiaceae</taxon>
        <taxon>Sebaldella</taxon>
    </lineage>
</organism>
<dbReference type="FunFam" id="3.40.50.300:FF:000013">
    <property type="entry name" value="PhoH family ATPase"/>
    <property type="match status" value="1"/>
</dbReference>
<sequence length="440" mass="49709">MKKIFILDTNVLIHDPNCIFDFKDNDVYIPIYVIEEIDRLKNYNDYVGKSAREASRNIDSLREKGTLANGIINEEGGEFRILLGDHELEYLPDAFSKTSADNKIIAMALKQKNENKDTEVILISKDMNVRIKADVLGLDTMDYVKDKLDIITLYSGNRTIELESSKFDLIYKSPVVNYSLLIDEEPLANEMFKFTCGGKSVLGIYKKERGKIEKTVFSESLLWGINGRNTEQKEAIELLMDQRIKIVSLMGVAGTGKTLLAIASALEQVVERKLYKKIFIARPVIPMGKDIGYLPGSEKEKMRPWMHPIYDNIEFLVTNKQTANSNDTEKVIVGLESMGLLKVEPLTYIRGRSIPQGFIIIDEAQNLTPHEIKTIITRVGKDTKIVLTGDPYQIDSPYLNENSNGLSYMAERLKDEPLAGHMTLVKGERSDVSELASKLL</sequence>
<evidence type="ECO:0000313" key="5">
    <source>
        <dbReference type="EMBL" id="ACZ07482.1"/>
    </source>
</evidence>
<keyword evidence="2" id="KW-0067">ATP-binding</keyword>
<name>D1AP08_SEBTE</name>
<evidence type="ECO:0000256" key="1">
    <source>
        <dbReference type="ARBA" id="ARBA00022741"/>
    </source>
</evidence>
<dbReference type="Proteomes" id="UP000000845">
    <property type="component" value="Chromosome"/>
</dbReference>
<dbReference type="RefSeq" id="WP_012860078.1">
    <property type="nucleotide sequence ID" value="NC_013517.1"/>
</dbReference>
<dbReference type="STRING" id="526218.Sterm_0609"/>
<dbReference type="GO" id="GO:0005524">
    <property type="term" value="F:ATP binding"/>
    <property type="evidence" value="ECO:0007669"/>
    <property type="project" value="UniProtKB-KW"/>
</dbReference>
<dbReference type="CDD" id="cd09883">
    <property type="entry name" value="PIN_VapC_PhoHL-ATPase"/>
    <property type="match status" value="1"/>
</dbReference>
<dbReference type="SUPFAM" id="SSF88723">
    <property type="entry name" value="PIN domain-like"/>
    <property type="match status" value="1"/>
</dbReference>
<dbReference type="EMBL" id="CP001739">
    <property type="protein sequence ID" value="ACZ07482.1"/>
    <property type="molecule type" value="Genomic_DNA"/>
</dbReference>
<dbReference type="SMART" id="SM00670">
    <property type="entry name" value="PINc"/>
    <property type="match status" value="1"/>
</dbReference>
<reference evidence="6" key="1">
    <citation type="submission" date="2009-09" db="EMBL/GenBank/DDBJ databases">
        <title>The complete chromosome of Sebaldella termitidis ATCC 33386.</title>
        <authorList>
            <consortium name="US DOE Joint Genome Institute (JGI-PGF)"/>
            <person name="Lucas S."/>
            <person name="Copeland A."/>
            <person name="Lapidus A."/>
            <person name="Glavina del Rio T."/>
            <person name="Dalin E."/>
            <person name="Tice H."/>
            <person name="Bruce D."/>
            <person name="Goodwin L."/>
            <person name="Pitluck S."/>
            <person name="Kyrpides N."/>
            <person name="Mavromatis K."/>
            <person name="Ivanova N."/>
            <person name="Mikhailova N."/>
            <person name="Sims D."/>
            <person name="Meincke L."/>
            <person name="Brettin T."/>
            <person name="Detter J.C."/>
            <person name="Han C."/>
            <person name="Larimer F."/>
            <person name="Land M."/>
            <person name="Hauser L."/>
            <person name="Markowitz V."/>
            <person name="Cheng J.F."/>
            <person name="Hugenholtz P."/>
            <person name="Woyke T."/>
            <person name="Wu D."/>
            <person name="Eisen J.A."/>
        </authorList>
    </citation>
    <scope>NUCLEOTIDE SEQUENCE [LARGE SCALE GENOMIC DNA]</scope>
    <source>
        <strain evidence="6">ATCC 33386 / NCTC 11300</strain>
    </source>
</reference>
<comment type="similarity">
    <text evidence="3">In the N-terminal section; belongs to the PINc/VapC protein family.</text>
</comment>
<dbReference type="InterPro" id="IPR027417">
    <property type="entry name" value="P-loop_NTPase"/>
</dbReference>
<dbReference type="InterPro" id="IPR003714">
    <property type="entry name" value="PhoH"/>
</dbReference>
<dbReference type="eggNOG" id="COG1875">
    <property type="taxonomic scope" value="Bacteria"/>
</dbReference>
<dbReference type="HOGENOM" id="CLU_022283_2_1_0"/>
<accession>D1AP08</accession>
<reference evidence="5 6" key="2">
    <citation type="journal article" date="2010" name="Stand. Genomic Sci.">
        <title>Complete genome sequence of Sebaldella termitidis type strain (NCTC 11300).</title>
        <authorList>
            <person name="Harmon-Smith M."/>
            <person name="Celia L."/>
            <person name="Chertkov O."/>
            <person name="Lapidus A."/>
            <person name="Copeland A."/>
            <person name="Glavina Del Rio T."/>
            <person name="Nolan M."/>
            <person name="Lucas S."/>
            <person name="Tice H."/>
            <person name="Cheng J.F."/>
            <person name="Han C."/>
            <person name="Detter J.C."/>
            <person name="Bruce D."/>
            <person name="Goodwin L."/>
            <person name="Pitluck S."/>
            <person name="Pati A."/>
            <person name="Liolios K."/>
            <person name="Ivanova N."/>
            <person name="Mavromatis K."/>
            <person name="Mikhailova N."/>
            <person name="Chen A."/>
            <person name="Palaniappan K."/>
            <person name="Land M."/>
            <person name="Hauser L."/>
            <person name="Chang Y.J."/>
            <person name="Jeffries C.D."/>
            <person name="Brettin T."/>
            <person name="Goker M."/>
            <person name="Beck B."/>
            <person name="Bristow J."/>
            <person name="Eisen J.A."/>
            <person name="Markowitz V."/>
            <person name="Hugenholtz P."/>
            <person name="Kyrpides N.C."/>
            <person name="Klenk H.P."/>
            <person name="Chen F."/>
        </authorList>
    </citation>
    <scope>NUCLEOTIDE SEQUENCE [LARGE SCALE GENOMIC DNA]</scope>
    <source>
        <strain evidence="6">ATCC 33386 / NCTC 11300</strain>
    </source>
</reference>
<gene>
    <name evidence="5" type="ordered locus">Sterm_0609</name>
</gene>
<evidence type="ECO:0000256" key="2">
    <source>
        <dbReference type="ARBA" id="ARBA00022840"/>
    </source>
</evidence>
<keyword evidence="6" id="KW-1185">Reference proteome</keyword>
<dbReference type="Pfam" id="PF13638">
    <property type="entry name" value="PIN_4"/>
    <property type="match status" value="1"/>
</dbReference>
<dbReference type="SUPFAM" id="SSF52540">
    <property type="entry name" value="P-loop containing nucleoside triphosphate hydrolases"/>
    <property type="match status" value="1"/>
</dbReference>
<evidence type="ECO:0000259" key="4">
    <source>
        <dbReference type="SMART" id="SM00670"/>
    </source>
</evidence>
<proteinExistence type="inferred from homology"/>
<dbReference type="Pfam" id="PF02562">
    <property type="entry name" value="PhoH"/>
    <property type="match status" value="1"/>
</dbReference>
<dbReference type="KEGG" id="str:Sterm_0609"/>
<dbReference type="PANTHER" id="PTHR30473">
    <property type="entry name" value="PROTEIN PHOH"/>
    <property type="match status" value="1"/>
</dbReference>